<dbReference type="OrthoDB" id="3796724at2759"/>
<reference evidence="2" key="1">
    <citation type="submission" date="2022-10" db="EMBL/GenBank/DDBJ databases">
        <title>Tapping the CABI collections for fungal endophytes: first genome assemblies for Collariella, Neodidymelliopsis, Ascochyta clinopodiicola, Didymella pomorum, Didymosphaeria variabile, Neocosmospora piperis and Neocucurbitaria cava.</title>
        <authorList>
            <person name="Hill R."/>
        </authorList>
    </citation>
    <scope>NUCLEOTIDE SEQUENCE</scope>
    <source>
        <strain evidence="2">IMI 356814</strain>
    </source>
</reference>
<accession>A0A9W8YEK6</accession>
<feature type="compositionally biased region" description="Acidic residues" evidence="1">
    <location>
        <begin position="160"/>
        <end position="170"/>
    </location>
</feature>
<name>A0A9W8YEK6_9PLEO</name>
<dbReference type="Proteomes" id="UP001140560">
    <property type="component" value="Unassembled WGS sequence"/>
</dbReference>
<gene>
    <name evidence="2" type="ORF">N0V83_002372</name>
</gene>
<dbReference type="EMBL" id="JAPEUY010000003">
    <property type="protein sequence ID" value="KAJ4375286.1"/>
    <property type="molecule type" value="Genomic_DNA"/>
</dbReference>
<evidence type="ECO:0000256" key="1">
    <source>
        <dbReference type="SAM" id="MobiDB-lite"/>
    </source>
</evidence>
<feature type="compositionally biased region" description="Basic residues" evidence="1">
    <location>
        <begin position="107"/>
        <end position="116"/>
    </location>
</feature>
<dbReference type="AlphaFoldDB" id="A0A9W8YEK6"/>
<feature type="compositionally biased region" description="Basic and acidic residues" evidence="1">
    <location>
        <begin position="143"/>
        <end position="159"/>
    </location>
</feature>
<feature type="compositionally biased region" description="Low complexity" evidence="1">
    <location>
        <begin position="82"/>
        <end position="94"/>
    </location>
</feature>
<organism evidence="2 3">
    <name type="scientific">Neocucurbitaria cava</name>
    <dbReference type="NCBI Taxonomy" id="798079"/>
    <lineage>
        <taxon>Eukaryota</taxon>
        <taxon>Fungi</taxon>
        <taxon>Dikarya</taxon>
        <taxon>Ascomycota</taxon>
        <taxon>Pezizomycotina</taxon>
        <taxon>Dothideomycetes</taxon>
        <taxon>Pleosporomycetidae</taxon>
        <taxon>Pleosporales</taxon>
        <taxon>Pleosporineae</taxon>
        <taxon>Cucurbitariaceae</taxon>
        <taxon>Neocucurbitaria</taxon>
    </lineage>
</organism>
<evidence type="ECO:0000313" key="3">
    <source>
        <dbReference type="Proteomes" id="UP001140560"/>
    </source>
</evidence>
<evidence type="ECO:0000313" key="2">
    <source>
        <dbReference type="EMBL" id="KAJ4375286.1"/>
    </source>
</evidence>
<proteinExistence type="predicted"/>
<keyword evidence="3" id="KW-1185">Reference proteome</keyword>
<feature type="region of interest" description="Disordered" evidence="1">
    <location>
        <begin position="75"/>
        <end position="170"/>
    </location>
</feature>
<sequence length="170" mass="18340">MSDTEQKTPNKTGASGAAWTEAEKIVYLILLCENEGKVESRIANAPIPVGRSVVSCKKLLFRLKEKYKVDIENMKNGLPMSTATGTATTTTAGADGEDNATPTKPRSTPRKRKAKVAKGENEGNGEAEGSPKKKAAGGRKKKADAAVKEDVKEDVKEEVKEEQDEDEMMV</sequence>
<comment type="caution">
    <text evidence="2">The sequence shown here is derived from an EMBL/GenBank/DDBJ whole genome shotgun (WGS) entry which is preliminary data.</text>
</comment>
<feature type="compositionally biased region" description="Basic residues" evidence="1">
    <location>
        <begin position="132"/>
        <end position="142"/>
    </location>
</feature>
<protein>
    <submittedName>
        <fullName evidence="2">Uncharacterized protein</fullName>
    </submittedName>
</protein>